<dbReference type="EMBL" id="BGPR01005228">
    <property type="protein sequence ID" value="GBN08096.1"/>
    <property type="molecule type" value="Genomic_DNA"/>
</dbReference>
<organism evidence="1 2">
    <name type="scientific">Araneus ventricosus</name>
    <name type="common">Orbweaver spider</name>
    <name type="synonym">Epeira ventricosa</name>
    <dbReference type="NCBI Taxonomy" id="182803"/>
    <lineage>
        <taxon>Eukaryota</taxon>
        <taxon>Metazoa</taxon>
        <taxon>Ecdysozoa</taxon>
        <taxon>Arthropoda</taxon>
        <taxon>Chelicerata</taxon>
        <taxon>Arachnida</taxon>
        <taxon>Araneae</taxon>
        <taxon>Araneomorphae</taxon>
        <taxon>Entelegynae</taxon>
        <taxon>Araneoidea</taxon>
        <taxon>Araneidae</taxon>
        <taxon>Araneus</taxon>
    </lineage>
</organism>
<comment type="caution">
    <text evidence="1">The sequence shown here is derived from an EMBL/GenBank/DDBJ whole genome shotgun (WGS) entry which is preliminary data.</text>
</comment>
<sequence>MIICIKFIQYHPTERCRSDYQSLSIKSEKWYRVPYTFGQYHFRVPDTFTYLIQSIMLIQYHPTLSDMLQTCIDCKNLKLYKKFAEGLDEVELESQDPYKQWTKSADGT</sequence>
<protein>
    <submittedName>
        <fullName evidence="1">Uncharacterized protein</fullName>
    </submittedName>
</protein>
<accession>A0A4Y2L398</accession>
<dbReference type="AlphaFoldDB" id="A0A4Y2L398"/>
<keyword evidence="2" id="KW-1185">Reference proteome</keyword>
<evidence type="ECO:0000313" key="1">
    <source>
        <dbReference type="EMBL" id="GBN08096.1"/>
    </source>
</evidence>
<reference evidence="1 2" key="1">
    <citation type="journal article" date="2019" name="Sci. Rep.">
        <title>Orb-weaving spider Araneus ventricosus genome elucidates the spidroin gene catalogue.</title>
        <authorList>
            <person name="Kono N."/>
            <person name="Nakamura H."/>
            <person name="Ohtoshi R."/>
            <person name="Moran D.A.P."/>
            <person name="Shinohara A."/>
            <person name="Yoshida Y."/>
            <person name="Fujiwara M."/>
            <person name="Mori M."/>
            <person name="Tomita M."/>
            <person name="Arakawa K."/>
        </authorList>
    </citation>
    <scope>NUCLEOTIDE SEQUENCE [LARGE SCALE GENOMIC DNA]</scope>
</reference>
<proteinExistence type="predicted"/>
<name>A0A4Y2L398_ARAVE</name>
<dbReference type="Proteomes" id="UP000499080">
    <property type="component" value="Unassembled WGS sequence"/>
</dbReference>
<evidence type="ECO:0000313" key="2">
    <source>
        <dbReference type="Proteomes" id="UP000499080"/>
    </source>
</evidence>
<gene>
    <name evidence="1" type="ORF">AVEN_273847_1</name>
</gene>